<dbReference type="GO" id="GO:0008233">
    <property type="term" value="F:peptidase activity"/>
    <property type="evidence" value="ECO:0007669"/>
    <property type="project" value="InterPro"/>
</dbReference>
<evidence type="ECO:0000313" key="3">
    <source>
        <dbReference type="EMBL" id="OUO57472.1"/>
    </source>
</evidence>
<accession>A0A1Y4DFP9</accession>
<proteinExistence type="predicted"/>
<keyword evidence="1" id="KW-0812">Transmembrane</keyword>
<dbReference type="EMBL" id="NFJD01000001">
    <property type="protein sequence ID" value="OUO57472.1"/>
    <property type="molecule type" value="Genomic_DNA"/>
</dbReference>
<reference evidence="4" key="1">
    <citation type="submission" date="2017-04" db="EMBL/GenBank/DDBJ databases">
        <title>Function of individual gut microbiota members based on whole genome sequencing of pure cultures obtained from chicken caecum.</title>
        <authorList>
            <person name="Medvecky M."/>
            <person name="Cejkova D."/>
            <person name="Polansky O."/>
            <person name="Karasova D."/>
            <person name="Kubasova T."/>
            <person name="Cizek A."/>
            <person name="Rychlik I."/>
        </authorList>
    </citation>
    <scope>NUCLEOTIDE SEQUENCE [LARGE SCALE GENOMIC DNA]</scope>
    <source>
        <strain evidence="4">An273</strain>
    </source>
</reference>
<protein>
    <recommendedName>
        <fullName evidence="2">D-alanyl-D-alanine carboxypeptidase-like core domain-containing protein</fullName>
    </recommendedName>
</protein>
<keyword evidence="1" id="KW-0472">Membrane</keyword>
<evidence type="ECO:0000256" key="1">
    <source>
        <dbReference type="SAM" id="Phobius"/>
    </source>
</evidence>
<dbReference type="CDD" id="cd14852">
    <property type="entry name" value="LD-carboxypeptidase"/>
    <property type="match status" value="1"/>
</dbReference>
<organism evidence="3 4">
    <name type="scientific">Candidatus Avelusimicrobium gallicola</name>
    <dbReference type="NCBI Taxonomy" id="2562704"/>
    <lineage>
        <taxon>Bacteria</taxon>
        <taxon>Pseudomonadati</taxon>
        <taxon>Elusimicrobiota</taxon>
        <taxon>Elusimicrobia</taxon>
        <taxon>Elusimicrobiales</taxon>
        <taxon>Elusimicrobiaceae</taxon>
        <taxon>Candidatus Avelusimicrobium</taxon>
    </lineage>
</organism>
<dbReference type="InterPro" id="IPR052179">
    <property type="entry name" value="DD-CPase-like"/>
</dbReference>
<dbReference type="InterPro" id="IPR003709">
    <property type="entry name" value="VanY-like_core_dom"/>
</dbReference>
<dbReference type="PANTHER" id="PTHR34385">
    <property type="entry name" value="D-ALANYL-D-ALANINE CARBOXYPEPTIDASE"/>
    <property type="match status" value="1"/>
</dbReference>
<dbReference type="GO" id="GO:0006508">
    <property type="term" value="P:proteolysis"/>
    <property type="evidence" value="ECO:0007669"/>
    <property type="project" value="InterPro"/>
</dbReference>
<keyword evidence="1" id="KW-1133">Transmembrane helix</keyword>
<evidence type="ECO:0000313" key="4">
    <source>
        <dbReference type="Proteomes" id="UP000196368"/>
    </source>
</evidence>
<feature type="domain" description="D-alanyl-D-alanine carboxypeptidase-like core" evidence="2">
    <location>
        <begin position="174"/>
        <end position="288"/>
    </location>
</feature>
<dbReference type="SUPFAM" id="SSF55166">
    <property type="entry name" value="Hedgehog/DD-peptidase"/>
    <property type="match status" value="1"/>
</dbReference>
<evidence type="ECO:0000259" key="2">
    <source>
        <dbReference type="Pfam" id="PF02557"/>
    </source>
</evidence>
<dbReference type="PANTHER" id="PTHR34385:SF1">
    <property type="entry name" value="PEPTIDOGLYCAN L-ALANYL-D-GLUTAMATE ENDOPEPTIDASE CWLK"/>
    <property type="match status" value="1"/>
</dbReference>
<dbReference type="InterPro" id="IPR009045">
    <property type="entry name" value="Zn_M74/Hedgehog-like"/>
</dbReference>
<gene>
    <name evidence="3" type="ORF">B5F75_01490</name>
</gene>
<name>A0A1Y4DFP9_9BACT</name>
<feature type="transmembrane region" description="Helical" evidence="1">
    <location>
        <begin position="87"/>
        <end position="105"/>
    </location>
</feature>
<dbReference type="Pfam" id="PF02557">
    <property type="entry name" value="VanY"/>
    <property type="match status" value="1"/>
</dbReference>
<dbReference type="Proteomes" id="UP000196368">
    <property type="component" value="Unassembled WGS sequence"/>
</dbReference>
<dbReference type="AlphaFoldDB" id="A0A1Y4DFP9"/>
<sequence>MRQFDKKRIFTNPLFVIFIIHSRHAPLYRGKRKMLVSNKHSAVRSRKAGHTVSIKTEIKTPLTGGELLPVAAYPHGTTWRTNMTRKYIFLFSFCSLLTLAADLFAQPATPKQDPQAVLQSVCQSLIQQVDSEEFQKAYLPLEEKRDLLILVDKEHALPSYYKPDDLVRMPRGFLRQEAAVWFAEMEQDARKEGIYLFPVSTYRPYVYQWHLKRRTRNPDQVADPGHSQHQLGTAIDFNTTRLNDPYYRPALEWLKQYAGKYGFSLSFPKGQEEETGYPFEPWHYRYITKEGVALQNKFFGGSQHKMLVFLNMCLWNKPDSKTAIKND</sequence>
<comment type="caution">
    <text evidence="3">The sequence shown here is derived from an EMBL/GenBank/DDBJ whole genome shotgun (WGS) entry which is preliminary data.</text>
</comment>
<dbReference type="Gene3D" id="3.30.1380.10">
    <property type="match status" value="1"/>
</dbReference>
<keyword evidence="4" id="KW-1185">Reference proteome</keyword>
<dbReference type="InterPro" id="IPR058193">
    <property type="entry name" value="VanY/YodJ_core_dom"/>
</dbReference>